<dbReference type="PANTHER" id="PTHR22916">
    <property type="entry name" value="GLYCOSYLTRANSFERASE"/>
    <property type="match status" value="1"/>
</dbReference>
<gene>
    <name evidence="2" type="ORF">S1001342_01115</name>
</gene>
<feature type="domain" description="Glycosyltransferase 2-like" evidence="1">
    <location>
        <begin position="14"/>
        <end position="132"/>
    </location>
</feature>
<dbReference type="PANTHER" id="PTHR22916:SF3">
    <property type="entry name" value="UDP-GLCNAC:BETAGAL BETA-1,3-N-ACETYLGLUCOSAMINYLTRANSFERASE-LIKE PROTEIN 1"/>
    <property type="match status" value="1"/>
</dbReference>
<name>A0A1Y0Y4T8_ACEPA</name>
<dbReference type="Pfam" id="PF00535">
    <property type="entry name" value="Glycos_transf_2"/>
    <property type="match status" value="1"/>
</dbReference>
<evidence type="ECO:0000259" key="1">
    <source>
        <dbReference type="Pfam" id="PF00535"/>
    </source>
</evidence>
<dbReference type="EMBL" id="CP021509">
    <property type="protein sequence ID" value="ARW47454.1"/>
    <property type="molecule type" value="Genomic_DNA"/>
</dbReference>
<dbReference type="OrthoDB" id="6383742at2"/>
<proteinExistence type="predicted"/>
<dbReference type="AlphaFoldDB" id="A0A1Y0Y4T8"/>
<dbReference type="GO" id="GO:0016758">
    <property type="term" value="F:hexosyltransferase activity"/>
    <property type="evidence" value="ECO:0007669"/>
    <property type="project" value="UniProtKB-ARBA"/>
</dbReference>
<reference evidence="2 3" key="1">
    <citation type="submission" date="2017-05" db="EMBL/GenBank/DDBJ databases">
        <title>Genome sequence of Acetobacter pasteurianus subsp. pasteurianus strain SRCM101342.</title>
        <authorList>
            <person name="Cho S.H."/>
        </authorList>
    </citation>
    <scope>NUCLEOTIDE SEQUENCE [LARGE SCALE GENOMIC DNA]</scope>
    <source>
        <strain evidence="2 3">SRCM101342</strain>
    </source>
</reference>
<organism evidence="2 3">
    <name type="scientific">Acetobacter pasteurianus subsp. pasteurianus</name>
    <dbReference type="NCBI Taxonomy" id="481145"/>
    <lineage>
        <taxon>Bacteria</taxon>
        <taxon>Pseudomonadati</taxon>
        <taxon>Pseudomonadota</taxon>
        <taxon>Alphaproteobacteria</taxon>
        <taxon>Acetobacterales</taxon>
        <taxon>Acetobacteraceae</taxon>
        <taxon>Acetobacter</taxon>
    </lineage>
</organism>
<accession>A0A1Y0Y4T8</accession>
<dbReference type="SUPFAM" id="SSF53448">
    <property type="entry name" value="Nucleotide-diphospho-sugar transferases"/>
    <property type="match status" value="1"/>
</dbReference>
<dbReference type="Proteomes" id="UP000196205">
    <property type="component" value="Chromosome"/>
</dbReference>
<evidence type="ECO:0000313" key="2">
    <source>
        <dbReference type="EMBL" id="ARW47454.1"/>
    </source>
</evidence>
<dbReference type="InterPro" id="IPR029044">
    <property type="entry name" value="Nucleotide-diphossugar_trans"/>
</dbReference>
<dbReference type="InterPro" id="IPR001173">
    <property type="entry name" value="Glyco_trans_2-like"/>
</dbReference>
<sequence length="315" mass="35774">MAPPQHQDPIPVAVLLSVYNGAAFLNDLLTSLKQQTHTNWVLLWRDDGSTDASIDYMHQFALDVGIQRCRQITSPHTHMGVVRSYATLLQDTPEGHFVAFCDQDDVWFPDKLERGLKALAVTQKPALYCSRQRLTDTKLRPISISPPLPPNPCFEMALTQNIATGCTIMLSPAAVHLLQDSLSPPNHILHDWWAYLAVTGADGIVITDNQPTLFYRQHENNAVGAPALFMQRALAALRRGPWQFMSIFRDNLAYLAKQTYLSAPNSHVVDALQKVLSQLGLIGRWRRWCMLKHSPKLRRYTWPEQIIFRLWFLLG</sequence>
<dbReference type="Gene3D" id="3.90.550.10">
    <property type="entry name" value="Spore Coat Polysaccharide Biosynthesis Protein SpsA, Chain A"/>
    <property type="match status" value="1"/>
</dbReference>
<protein>
    <recommendedName>
        <fullName evidence="1">Glycosyltransferase 2-like domain-containing protein</fullName>
    </recommendedName>
</protein>
<evidence type="ECO:0000313" key="3">
    <source>
        <dbReference type="Proteomes" id="UP000196205"/>
    </source>
</evidence>